<dbReference type="InterPro" id="IPR004165">
    <property type="entry name" value="CoA_trans_fam_I"/>
</dbReference>
<dbReference type="InterPro" id="IPR012792">
    <property type="entry name" value="3-oxoacid_CoA-transf_A"/>
</dbReference>
<dbReference type="Gene3D" id="3.40.1080.10">
    <property type="entry name" value="Glutaconate Coenzyme A-transferase"/>
    <property type="match status" value="1"/>
</dbReference>
<dbReference type="EC" id="2.8.3.8" evidence="3"/>
<protein>
    <submittedName>
        <fullName evidence="3">Acetate CoA-transferase subunit alpha</fullName>
        <ecNumber evidence="3">2.8.3.8</ecNumber>
    </submittedName>
</protein>
<keyword evidence="2 3" id="KW-0808">Transferase</keyword>
<comment type="similarity">
    <text evidence="1">Belongs to the 3-oxoacid CoA-transferase subunit A family.</text>
</comment>
<dbReference type="Pfam" id="PF01144">
    <property type="entry name" value="CoA_trans"/>
    <property type="match status" value="1"/>
</dbReference>
<accession>A0A0H5LU40</accession>
<dbReference type="NCBIfam" id="NF007394">
    <property type="entry name" value="PRK09920.1"/>
    <property type="match status" value="1"/>
</dbReference>
<dbReference type="InterPro" id="IPR004163">
    <property type="entry name" value="CoA_transf_BS"/>
</dbReference>
<dbReference type="GO" id="GO:0008775">
    <property type="term" value="F:acetate CoA-transferase activity"/>
    <property type="evidence" value="ECO:0007669"/>
    <property type="project" value="UniProtKB-EC"/>
</dbReference>
<dbReference type="Proteomes" id="UP000043316">
    <property type="component" value="Unassembled WGS sequence"/>
</dbReference>
<reference evidence="4" key="1">
    <citation type="submission" date="2015-03" db="EMBL/GenBank/DDBJ databases">
        <authorList>
            <consortium name="Pathogen Informatics"/>
        </authorList>
    </citation>
    <scope>NUCLEOTIDE SEQUENCE [LARGE SCALE GENOMIC DNA]</scope>
    <source>
        <strain evidence="4">R148</strain>
    </source>
</reference>
<name>A0A0H5LU40_YERIN</name>
<dbReference type="GeneID" id="61815861"/>
<evidence type="ECO:0000256" key="2">
    <source>
        <dbReference type="ARBA" id="ARBA00022679"/>
    </source>
</evidence>
<proteinExistence type="inferred from homology"/>
<organism evidence="3 4">
    <name type="scientific">Yersinia intermedia</name>
    <dbReference type="NCBI Taxonomy" id="631"/>
    <lineage>
        <taxon>Bacteria</taxon>
        <taxon>Pseudomonadati</taxon>
        <taxon>Pseudomonadota</taxon>
        <taxon>Gammaproteobacteria</taxon>
        <taxon>Enterobacterales</taxon>
        <taxon>Yersiniaceae</taxon>
        <taxon>Yersinia</taxon>
    </lineage>
</organism>
<evidence type="ECO:0000313" key="4">
    <source>
        <dbReference type="Proteomes" id="UP000043316"/>
    </source>
</evidence>
<gene>
    <name evidence="3" type="primary">atoD_2</name>
    <name evidence="3" type="ORF">ERS008476_01602</name>
</gene>
<dbReference type="EMBL" id="CWJI01000002">
    <property type="protein sequence ID" value="CRY54673.1"/>
    <property type="molecule type" value="Genomic_DNA"/>
</dbReference>
<dbReference type="PANTHER" id="PTHR13707">
    <property type="entry name" value="KETOACID-COENZYME A TRANSFERASE"/>
    <property type="match status" value="1"/>
</dbReference>
<dbReference type="InterPro" id="IPR037171">
    <property type="entry name" value="NagB/RpiA_transferase-like"/>
</dbReference>
<evidence type="ECO:0000256" key="1">
    <source>
        <dbReference type="ARBA" id="ARBA00005612"/>
    </source>
</evidence>
<evidence type="ECO:0000313" key="3">
    <source>
        <dbReference type="EMBL" id="CRY54673.1"/>
    </source>
</evidence>
<dbReference type="SMART" id="SM00882">
    <property type="entry name" value="CoA_trans"/>
    <property type="match status" value="1"/>
</dbReference>
<dbReference type="NCBIfam" id="TIGR02429">
    <property type="entry name" value="pcaI_scoA_fam"/>
    <property type="match status" value="1"/>
</dbReference>
<dbReference type="RefSeq" id="WP_019211228.1">
    <property type="nucleotide sequence ID" value="NZ_CWJI01000002.1"/>
</dbReference>
<dbReference type="SUPFAM" id="SSF100950">
    <property type="entry name" value="NagB/RpiA/CoA transferase-like"/>
    <property type="match status" value="1"/>
</dbReference>
<sequence>MKNKNLDAAQFRALLHDGMSIMFGGFMGVGTPEYLVAEIIKSGVKDLVLIGNDTGFIDTGVGPLIANGQVKKVIASHIGTNPETGKKMISGELDVVLVPQGTLVEQIRAGGAGLGGFLTPTGVGTVVEEGKQTLTLDGVAYLLERPLRADLAILEASLADQQGNLIYHLTARNFNPLMALAADTVVAQVDTIATVGALDPENIVTPGALVDHLFVGACA</sequence>
<dbReference type="PANTHER" id="PTHR13707:SF60">
    <property type="entry name" value="ACETATE COA-TRANSFERASE SUBUNIT ALPHA"/>
    <property type="match status" value="1"/>
</dbReference>
<dbReference type="PROSITE" id="PS01273">
    <property type="entry name" value="COA_TRANSF_1"/>
    <property type="match status" value="1"/>
</dbReference>
<dbReference type="AlphaFoldDB" id="A0A0H5LU40"/>